<keyword evidence="3" id="KW-1185">Reference proteome</keyword>
<gene>
    <name evidence="2" type="ORF">ElP_65860</name>
</gene>
<feature type="region of interest" description="Disordered" evidence="1">
    <location>
        <begin position="428"/>
        <end position="450"/>
    </location>
</feature>
<name>A0A518HCP4_9BACT</name>
<evidence type="ECO:0000313" key="2">
    <source>
        <dbReference type="EMBL" id="QDV38631.1"/>
    </source>
</evidence>
<dbReference type="EMBL" id="CP036426">
    <property type="protein sequence ID" value="QDV38631.1"/>
    <property type="molecule type" value="Genomic_DNA"/>
</dbReference>
<feature type="compositionally biased region" description="Low complexity" evidence="1">
    <location>
        <begin position="428"/>
        <end position="443"/>
    </location>
</feature>
<feature type="compositionally biased region" description="Gly residues" evidence="1">
    <location>
        <begin position="196"/>
        <end position="217"/>
    </location>
</feature>
<feature type="compositionally biased region" description="Gly residues" evidence="1">
    <location>
        <begin position="226"/>
        <end position="263"/>
    </location>
</feature>
<dbReference type="AlphaFoldDB" id="A0A518HCP4"/>
<proteinExistence type="predicted"/>
<feature type="region of interest" description="Disordered" evidence="1">
    <location>
        <begin position="196"/>
        <end position="263"/>
    </location>
</feature>
<accession>A0A518HCP4</accession>
<dbReference type="PRINTS" id="PR01228">
    <property type="entry name" value="EGGSHELL"/>
</dbReference>
<sequence length="742" mass="69987">MTLARLLRSRRPRPALAAPGRRKGRPHPGLECLEARDVPATFSVPVGDVAGLAEAINDSNAVGGSNTIELSAGTYDFGASGENPITNSWFGPNYLPAIANDLTIEGNSAVLAGAPQFPARFFFVSGGYVANGPAAGSLTLQGLTLQGGSAVGGGSNFGGGGLGAGGAIFNMGSLVLDGVTLTGNLAQGGSVTGAGSGGYGGGGMGTDSIGDSGGGDMGPDFPTTFGGAGGVSSGRGTEAGGGGGGFTQPGGAPSGDYGGGGGGSSGLGGTAGVYQVIDATITGEDSGVVKDDSPGGGGLGGDGGGGAGSNGGGESRSGSPFGIGGNDTGGGGVGGGGGGQSGGGGFGGGGGGNGVSGPSASGTSGGGGGFGGGGGGANTVYGGAAGPGGFGGGDGNLFAGGGGAGMGGAIFNFYGDAVITNSTLSNNSASGGTGANQGTQTGSESGDGLGGAVFNLDGSVSISSSTVASNTSSSGGDAVYNLSLGNLPDGAAPPSSSSDVSSNSLFAEPGTAPRPASAALRIENSILSRSVAGNAAVVNNRASGPAQVFTAGRNIVQGYQRFGGASWAGARPFNINPRLGPLQDNGGLVPTMALLRGSPAVDAGAGAASASATDARGPGFGRVIGRSADLGAFEYQPPATATRLTGRLVGPGDARSLVLEARVSGRASHSNLPGGRVDFFAGSRLLASAPVVDGVATLSTTPPLAGLRIVAFYRGDAQDGSAFWPSVSNPLRPGRFAARPLA</sequence>
<dbReference type="RefSeq" id="WP_197446538.1">
    <property type="nucleotide sequence ID" value="NZ_CP036426.1"/>
</dbReference>
<dbReference type="Proteomes" id="UP000317835">
    <property type="component" value="Chromosome"/>
</dbReference>
<dbReference type="InterPro" id="IPR059226">
    <property type="entry name" value="Choice_anch_Q_dom"/>
</dbReference>
<feature type="region of interest" description="Disordered" evidence="1">
    <location>
        <begin position="490"/>
        <end position="514"/>
    </location>
</feature>
<dbReference type="NCBIfam" id="NF041518">
    <property type="entry name" value="choice_anch_Q"/>
    <property type="match status" value="1"/>
</dbReference>
<organism evidence="2 3">
    <name type="scientific">Tautonia plasticadhaerens</name>
    <dbReference type="NCBI Taxonomy" id="2527974"/>
    <lineage>
        <taxon>Bacteria</taxon>
        <taxon>Pseudomonadati</taxon>
        <taxon>Planctomycetota</taxon>
        <taxon>Planctomycetia</taxon>
        <taxon>Isosphaerales</taxon>
        <taxon>Isosphaeraceae</taxon>
        <taxon>Tautonia</taxon>
    </lineage>
</organism>
<feature type="compositionally biased region" description="Low complexity" evidence="1">
    <location>
        <begin position="495"/>
        <end position="504"/>
    </location>
</feature>
<dbReference type="KEGG" id="tpla:ElP_65860"/>
<feature type="region of interest" description="Disordered" evidence="1">
    <location>
        <begin position="284"/>
        <end position="367"/>
    </location>
</feature>
<reference evidence="2 3" key="1">
    <citation type="submission" date="2019-02" db="EMBL/GenBank/DDBJ databases">
        <title>Deep-cultivation of Planctomycetes and their phenomic and genomic characterization uncovers novel biology.</title>
        <authorList>
            <person name="Wiegand S."/>
            <person name="Jogler M."/>
            <person name="Boedeker C."/>
            <person name="Pinto D."/>
            <person name="Vollmers J."/>
            <person name="Rivas-Marin E."/>
            <person name="Kohn T."/>
            <person name="Peeters S.H."/>
            <person name="Heuer A."/>
            <person name="Rast P."/>
            <person name="Oberbeckmann S."/>
            <person name="Bunk B."/>
            <person name="Jeske O."/>
            <person name="Meyerdierks A."/>
            <person name="Storesund J.E."/>
            <person name="Kallscheuer N."/>
            <person name="Luecker S."/>
            <person name="Lage O.M."/>
            <person name="Pohl T."/>
            <person name="Merkel B.J."/>
            <person name="Hornburger P."/>
            <person name="Mueller R.-W."/>
            <person name="Bruemmer F."/>
            <person name="Labrenz M."/>
            <person name="Spormann A.M."/>
            <person name="Op den Camp H."/>
            <person name="Overmann J."/>
            <person name="Amann R."/>
            <person name="Jetten M.S.M."/>
            <person name="Mascher T."/>
            <person name="Medema M.H."/>
            <person name="Devos D.P."/>
            <person name="Kaster A.-K."/>
            <person name="Ovreas L."/>
            <person name="Rohde M."/>
            <person name="Galperin M.Y."/>
            <person name="Jogler C."/>
        </authorList>
    </citation>
    <scope>NUCLEOTIDE SEQUENCE [LARGE SCALE GENOMIC DNA]</scope>
    <source>
        <strain evidence="2 3">ElP</strain>
    </source>
</reference>
<evidence type="ECO:0000313" key="3">
    <source>
        <dbReference type="Proteomes" id="UP000317835"/>
    </source>
</evidence>
<feature type="compositionally biased region" description="Gly residues" evidence="1">
    <location>
        <begin position="294"/>
        <end position="355"/>
    </location>
</feature>
<evidence type="ECO:0000256" key="1">
    <source>
        <dbReference type="SAM" id="MobiDB-lite"/>
    </source>
</evidence>
<protein>
    <submittedName>
        <fullName evidence="2">Uncharacterized protein</fullName>
    </submittedName>
</protein>